<keyword evidence="2" id="KW-0813">Transport</keyword>
<dbReference type="GO" id="GO:0022857">
    <property type="term" value="F:transmembrane transporter activity"/>
    <property type="evidence" value="ECO:0007669"/>
    <property type="project" value="InterPro"/>
</dbReference>
<feature type="transmembrane region" description="Helical" evidence="8">
    <location>
        <begin position="48"/>
        <end position="67"/>
    </location>
</feature>
<dbReference type="GO" id="GO:0005886">
    <property type="term" value="C:plasma membrane"/>
    <property type="evidence" value="ECO:0007669"/>
    <property type="project" value="UniProtKB-SubCell"/>
</dbReference>
<dbReference type="RefSeq" id="WP_072504971.1">
    <property type="nucleotide sequence ID" value="NZ_CP016364.1"/>
</dbReference>
<dbReference type="STRING" id="1844006.PhaeoP97_02068"/>
<feature type="transmembrane region" description="Helical" evidence="8">
    <location>
        <begin position="320"/>
        <end position="339"/>
    </location>
</feature>
<feature type="transmembrane region" description="Helical" evidence="8">
    <location>
        <begin position="150"/>
        <end position="167"/>
    </location>
</feature>
<evidence type="ECO:0000256" key="3">
    <source>
        <dbReference type="ARBA" id="ARBA00022475"/>
    </source>
</evidence>
<feature type="transmembrane region" description="Helical" evidence="8">
    <location>
        <begin position="259"/>
        <end position="280"/>
    </location>
</feature>
<feature type="transmembrane region" description="Helical" evidence="8">
    <location>
        <begin position="20"/>
        <end position="42"/>
    </location>
</feature>
<gene>
    <name evidence="9" type="ORF">PhaeoP97_02068</name>
</gene>
<feature type="transmembrane region" description="Helical" evidence="8">
    <location>
        <begin position="287"/>
        <end position="308"/>
    </location>
</feature>
<evidence type="ECO:0000256" key="8">
    <source>
        <dbReference type="SAM" id="Phobius"/>
    </source>
</evidence>
<evidence type="ECO:0000256" key="7">
    <source>
        <dbReference type="ARBA" id="ARBA00023136"/>
    </source>
</evidence>
<keyword evidence="10" id="KW-1185">Reference proteome</keyword>
<evidence type="ECO:0000256" key="2">
    <source>
        <dbReference type="ARBA" id="ARBA00022448"/>
    </source>
</evidence>
<dbReference type="Proteomes" id="UP000183859">
    <property type="component" value="Chromosome"/>
</dbReference>
<dbReference type="PANTHER" id="PTHR23535">
    <property type="entry name" value="SUGAR EFFLUX TRANSPORTER A-RELATED"/>
    <property type="match status" value="1"/>
</dbReference>
<organism evidence="9 10">
    <name type="scientific">Phaeobacter porticola</name>
    <dbReference type="NCBI Taxonomy" id="1844006"/>
    <lineage>
        <taxon>Bacteria</taxon>
        <taxon>Pseudomonadati</taxon>
        <taxon>Pseudomonadota</taxon>
        <taxon>Alphaproteobacteria</taxon>
        <taxon>Rhodobacterales</taxon>
        <taxon>Roseobacteraceae</taxon>
        <taxon>Phaeobacter</taxon>
    </lineage>
</organism>
<accession>A0A1L3I5T8</accession>
<feature type="transmembrane region" description="Helical" evidence="8">
    <location>
        <begin position="346"/>
        <end position="368"/>
    </location>
</feature>
<feature type="transmembrane region" description="Helical" evidence="8">
    <location>
        <begin position="79"/>
        <end position="99"/>
    </location>
</feature>
<keyword evidence="4" id="KW-0762">Sugar transport</keyword>
<comment type="subcellular location">
    <subcellularLocation>
        <location evidence="1">Cell membrane</location>
        <topology evidence="1">Multi-pass membrane protein</topology>
    </subcellularLocation>
</comment>
<keyword evidence="7 8" id="KW-0472">Membrane</keyword>
<dbReference type="OrthoDB" id="7337792at2"/>
<feature type="transmembrane region" description="Helical" evidence="8">
    <location>
        <begin position="374"/>
        <end position="393"/>
    </location>
</feature>
<evidence type="ECO:0000256" key="6">
    <source>
        <dbReference type="ARBA" id="ARBA00022989"/>
    </source>
</evidence>
<dbReference type="KEGG" id="php:PhaeoP97_02068"/>
<dbReference type="Gene3D" id="1.20.1250.20">
    <property type="entry name" value="MFS general substrate transporter like domains"/>
    <property type="match status" value="2"/>
</dbReference>
<keyword evidence="3" id="KW-1003">Cell membrane</keyword>
<dbReference type="PANTHER" id="PTHR23535:SF2">
    <property type="entry name" value="SUGAR EFFLUX TRANSPORTER A-RELATED"/>
    <property type="match status" value="1"/>
</dbReference>
<evidence type="ECO:0000313" key="10">
    <source>
        <dbReference type="Proteomes" id="UP000183859"/>
    </source>
</evidence>
<dbReference type="InterPro" id="IPR011701">
    <property type="entry name" value="MFS"/>
</dbReference>
<protein>
    <submittedName>
        <fullName evidence="9">Transporter, MFS family</fullName>
    </submittedName>
</protein>
<feature type="transmembrane region" description="Helical" evidence="8">
    <location>
        <begin position="105"/>
        <end position="129"/>
    </location>
</feature>
<reference evidence="10" key="1">
    <citation type="submission" date="2016-07" db="EMBL/GenBank/DDBJ databases">
        <title>Phaeobacter portensis sp. nov., a tropodithietic acid producing bacterium isolated from a German harbor.</title>
        <authorList>
            <person name="Freese H.M."/>
            <person name="Bunk B."/>
            <person name="Breider S."/>
            <person name="Brinkhoff T."/>
        </authorList>
    </citation>
    <scope>NUCLEOTIDE SEQUENCE [LARGE SCALE GENOMIC DNA]</scope>
    <source>
        <strain evidence="10">P97</strain>
    </source>
</reference>
<evidence type="ECO:0000256" key="4">
    <source>
        <dbReference type="ARBA" id="ARBA00022597"/>
    </source>
</evidence>
<dbReference type="AlphaFoldDB" id="A0A1L3I5T8"/>
<proteinExistence type="predicted"/>
<dbReference type="EMBL" id="CP016364">
    <property type="protein sequence ID" value="APG47468.1"/>
    <property type="molecule type" value="Genomic_DNA"/>
</dbReference>
<keyword evidence="6 8" id="KW-1133">Transmembrane helix</keyword>
<evidence type="ECO:0000313" key="9">
    <source>
        <dbReference type="EMBL" id="APG47468.1"/>
    </source>
</evidence>
<keyword evidence="5 8" id="KW-0812">Transmembrane</keyword>
<feature type="transmembrane region" description="Helical" evidence="8">
    <location>
        <begin position="173"/>
        <end position="194"/>
    </location>
</feature>
<dbReference type="Pfam" id="PF07690">
    <property type="entry name" value="MFS_1"/>
    <property type="match status" value="1"/>
</dbReference>
<sequence length="401" mass="42135">MSISPSSAAPMGAVTARLMFLLLLFCGTICTAMIVPFMSYFLVRGLGYEPWIISVYAGMAISLTLVANRQFARRIDAGARVFPLVGLAAAGFVCAAGALALLPALWVVLTAGVIGFGISSSAVSTMFSLGGSLAERHKVERVRFNAHMRATTSTAWMIGPAVTFLIADGVGLRAVFVMAVAMSMVWIGLWWFTLPRDITAVPGRAPAQDSSGQTGGAPQGLWLAAGFVFCLSSAHSLTFSALPIFYVEEVGLPGYAPGFAFSIKTFVEVIAIFSTPWVIARIGMWRALLAVTGLAVVTIQLLAAVQSFPQMLAGAALEGLYYGFYASLGISYVQSFAPATPARATAIYWNTLMVSGVMAGPAVGLIAQAYDFQTVIRCASGVAVVAAAVLIVGRPKKRAVT</sequence>
<feature type="transmembrane region" description="Helical" evidence="8">
    <location>
        <begin position="221"/>
        <end position="247"/>
    </location>
</feature>
<dbReference type="SUPFAM" id="SSF103473">
    <property type="entry name" value="MFS general substrate transporter"/>
    <property type="match status" value="1"/>
</dbReference>
<evidence type="ECO:0000256" key="1">
    <source>
        <dbReference type="ARBA" id="ARBA00004651"/>
    </source>
</evidence>
<name>A0A1L3I5T8_9RHOB</name>
<dbReference type="InterPro" id="IPR036259">
    <property type="entry name" value="MFS_trans_sf"/>
</dbReference>
<evidence type="ECO:0000256" key="5">
    <source>
        <dbReference type="ARBA" id="ARBA00022692"/>
    </source>
</evidence>